<dbReference type="InterPro" id="IPR007165">
    <property type="entry name" value="Phage_holin_4_2"/>
</dbReference>
<dbReference type="PANTHER" id="PTHR37309">
    <property type="entry name" value="SLR0284 PROTEIN"/>
    <property type="match status" value="1"/>
</dbReference>
<comment type="caution">
    <text evidence="2">The sequence shown here is derived from an EMBL/GenBank/DDBJ whole genome shotgun (WGS) entry which is preliminary data.</text>
</comment>
<feature type="transmembrane region" description="Helical" evidence="1">
    <location>
        <begin position="96"/>
        <end position="115"/>
    </location>
</feature>
<proteinExistence type="predicted"/>
<reference evidence="2 3" key="1">
    <citation type="submission" date="2019-06" db="EMBL/GenBank/DDBJ databases">
        <title>Genomic insights into carbon and energy metabolism of Deferribacter autotrophicus revealed new metabolic traits in the phylum Deferribacteres.</title>
        <authorList>
            <person name="Slobodkin A.I."/>
            <person name="Slobodkina G.B."/>
            <person name="Allioux M."/>
            <person name="Alain K."/>
            <person name="Jebbar M."/>
            <person name="Shadrin V."/>
            <person name="Kublanov I.V."/>
            <person name="Toshchakov S.V."/>
            <person name="Bonch-Osmolovskaya E.A."/>
        </authorList>
    </citation>
    <scope>NUCLEOTIDE SEQUENCE [LARGE SCALE GENOMIC DNA]</scope>
    <source>
        <strain evidence="2 3">SL50</strain>
    </source>
</reference>
<evidence type="ECO:0000256" key="1">
    <source>
        <dbReference type="SAM" id="Phobius"/>
    </source>
</evidence>
<keyword evidence="1" id="KW-1133">Transmembrane helix</keyword>
<dbReference type="PANTHER" id="PTHR37309:SF1">
    <property type="entry name" value="SLR0284 PROTEIN"/>
    <property type="match status" value="1"/>
</dbReference>
<feature type="transmembrane region" description="Helical" evidence="1">
    <location>
        <begin position="36"/>
        <end position="61"/>
    </location>
</feature>
<evidence type="ECO:0000313" key="2">
    <source>
        <dbReference type="EMBL" id="KAA0258021.1"/>
    </source>
</evidence>
<sequence>MYRPSFIVYRICVNIVAIGFAAIIFKHIVINSFLSLIIAGVLLTILNIILKPIILIVTLPIQILSFGFFYLITNAFILKLTSVIIGGFFIDGFWPAVGGSIIIGIVNFVFDIFVTNSEIRFFEWK</sequence>
<keyword evidence="1" id="KW-0472">Membrane</keyword>
<keyword evidence="1" id="KW-0812">Transmembrane</keyword>
<gene>
    <name evidence="2" type="ORF">FHQ18_06400</name>
</gene>
<feature type="transmembrane region" description="Helical" evidence="1">
    <location>
        <begin position="7"/>
        <end position="30"/>
    </location>
</feature>
<keyword evidence="3" id="KW-1185">Reference proteome</keyword>
<dbReference type="AlphaFoldDB" id="A0A5A8F3B7"/>
<protein>
    <submittedName>
        <fullName evidence="2">Phage holin family protein</fullName>
    </submittedName>
</protein>
<organism evidence="2 3">
    <name type="scientific">Deferribacter autotrophicus</name>
    <dbReference type="NCBI Taxonomy" id="500465"/>
    <lineage>
        <taxon>Bacteria</taxon>
        <taxon>Pseudomonadati</taxon>
        <taxon>Deferribacterota</taxon>
        <taxon>Deferribacteres</taxon>
        <taxon>Deferribacterales</taxon>
        <taxon>Deferribacteraceae</taxon>
        <taxon>Deferribacter</taxon>
    </lineage>
</organism>
<evidence type="ECO:0000313" key="3">
    <source>
        <dbReference type="Proteomes" id="UP000322876"/>
    </source>
</evidence>
<name>A0A5A8F3B7_9BACT</name>
<dbReference type="RefSeq" id="WP_149266342.1">
    <property type="nucleotide sequence ID" value="NZ_VFJB01000005.1"/>
</dbReference>
<dbReference type="Proteomes" id="UP000322876">
    <property type="component" value="Unassembled WGS sequence"/>
</dbReference>
<dbReference type="EMBL" id="VFJB01000005">
    <property type="protein sequence ID" value="KAA0258021.1"/>
    <property type="molecule type" value="Genomic_DNA"/>
</dbReference>
<dbReference type="OrthoDB" id="9797048at2"/>
<dbReference type="Pfam" id="PF04020">
    <property type="entry name" value="Phage_holin_4_2"/>
    <property type="match status" value="1"/>
</dbReference>
<accession>A0A5A8F3B7</accession>